<keyword evidence="1" id="KW-0472">Membrane</keyword>
<sequence>MAFCGNEQGRVEDIWLYGIALLLLAIVVGDSVLRRNGLRS</sequence>
<keyword evidence="1" id="KW-1133">Transmembrane helix</keyword>
<reference evidence="3" key="1">
    <citation type="journal article" date="2019" name="Int. J. Syst. Evol. Microbiol.">
        <title>The Global Catalogue of Microorganisms (GCM) 10K type strain sequencing project: providing services to taxonomists for standard genome sequencing and annotation.</title>
        <authorList>
            <consortium name="The Broad Institute Genomics Platform"/>
            <consortium name="The Broad Institute Genome Sequencing Center for Infectious Disease"/>
            <person name="Wu L."/>
            <person name="Ma J."/>
        </authorList>
    </citation>
    <scope>NUCLEOTIDE SEQUENCE [LARGE SCALE GENOMIC DNA]</scope>
    <source>
        <strain evidence="3">JCM 3175</strain>
    </source>
</reference>
<dbReference type="Proteomes" id="UP001500307">
    <property type="component" value="Unassembled WGS sequence"/>
</dbReference>
<evidence type="ECO:0000313" key="2">
    <source>
        <dbReference type="EMBL" id="GAA4562398.1"/>
    </source>
</evidence>
<evidence type="ECO:0000313" key="3">
    <source>
        <dbReference type="Proteomes" id="UP001500307"/>
    </source>
</evidence>
<comment type="caution">
    <text evidence="2">The sequence shown here is derived from an EMBL/GenBank/DDBJ whole genome shotgun (WGS) entry which is preliminary data.</text>
</comment>
<name>A0ABP8S4Z9_9ACTN</name>
<evidence type="ECO:0000256" key="1">
    <source>
        <dbReference type="SAM" id="Phobius"/>
    </source>
</evidence>
<organism evidence="2 3">
    <name type="scientific">Micromonospora coerulea</name>
    <dbReference type="NCBI Taxonomy" id="47856"/>
    <lineage>
        <taxon>Bacteria</taxon>
        <taxon>Bacillati</taxon>
        <taxon>Actinomycetota</taxon>
        <taxon>Actinomycetes</taxon>
        <taxon>Micromonosporales</taxon>
        <taxon>Micromonosporaceae</taxon>
        <taxon>Micromonospora</taxon>
    </lineage>
</organism>
<protein>
    <submittedName>
        <fullName evidence="2">Uncharacterized protein</fullName>
    </submittedName>
</protein>
<feature type="transmembrane region" description="Helical" evidence="1">
    <location>
        <begin position="14"/>
        <end position="33"/>
    </location>
</feature>
<gene>
    <name evidence="2" type="ORF">GCM10023176_03620</name>
</gene>
<keyword evidence="1" id="KW-0812">Transmembrane</keyword>
<dbReference type="EMBL" id="BAABGU010000001">
    <property type="protein sequence ID" value="GAA4562398.1"/>
    <property type="molecule type" value="Genomic_DNA"/>
</dbReference>
<keyword evidence="3" id="KW-1185">Reference proteome</keyword>
<accession>A0ABP8S4Z9</accession>
<proteinExistence type="predicted"/>